<evidence type="ECO:0000256" key="9">
    <source>
        <dbReference type="RuleBase" id="RU000477"/>
    </source>
</evidence>
<evidence type="ECO:0000256" key="1">
    <source>
        <dbReference type="ARBA" id="ARBA00004141"/>
    </source>
</evidence>
<dbReference type="PANTHER" id="PTHR46739:SF3">
    <property type="entry name" value="AQUAPORIN SIP1-1"/>
    <property type="match status" value="1"/>
</dbReference>
<dbReference type="Proteomes" id="UP000436088">
    <property type="component" value="Unassembled WGS sequence"/>
</dbReference>
<evidence type="ECO:0000313" key="11">
    <source>
        <dbReference type="EMBL" id="KAE8710315.1"/>
    </source>
</evidence>
<protein>
    <submittedName>
        <fullName evidence="11">Aquaporin SIP1-1</fullName>
    </submittedName>
</protein>
<dbReference type="GO" id="GO:0015250">
    <property type="term" value="F:water channel activity"/>
    <property type="evidence" value="ECO:0007669"/>
    <property type="project" value="InterPro"/>
</dbReference>
<keyword evidence="4" id="KW-0677">Repeat</keyword>
<feature type="transmembrane region" description="Helical" evidence="10">
    <location>
        <begin position="12"/>
        <end position="33"/>
    </location>
</feature>
<name>A0A6A3B4S2_HIBSY</name>
<sequence length="240" mass="25784">MKGPIKIAIGDMVISFMWAFVSSSFGLLTYLIASTAGVQSLAWAPLVIITVLFFVFLSIFNIIGAVLGGASFDPTATTAFYAAGVSDDTLISMALRFPAQAAGALGGALAIMEAIPEQYKHLIGGPSLKVDTHTGAIAEGVLTFLIAFAVLFIILRGPQSSIFKTWLISIVVVTLVTFGSAYTGPSMNPAFAFGWAYVYSQHTTWDHFYVYWICPFIGTILAALVFRVFFSPPPEKVKKS</sequence>
<dbReference type="SUPFAM" id="SSF81338">
    <property type="entry name" value="Aquaporin-like"/>
    <property type="match status" value="1"/>
</dbReference>
<keyword evidence="6 10" id="KW-0472">Membrane</keyword>
<dbReference type="GO" id="GO:0005783">
    <property type="term" value="C:endoplasmic reticulum"/>
    <property type="evidence" value="ECO:0007669"/>
    <property type="project" value="UniProtKB-ARBA"/>
</dbReference>
<feature type="transmembrane region" description="Helical" evidence="10">
    <location>
        <begin position="45"/>
        <end position="72"/>
    </location>
</feature>
<evidence type="ECO:0000256" key="7">
    <source>
        <dbReference type="ARBA" id="ARBA00024030"/>
    </source>
</evidence>
<evidence type="ECO:0000256" key="10">
    <source>
        <dbReference type="SAM" id="Phobius"/>
    </source>
</evidence>
<evidence type="ECO:0000256" key="3">
    <source>
        <dbReference type="ARBA" id="ARBA00022692"/>
    </source>
</evidence>
<organism evidence="11 12">
    <name type="scientific">Hibiscus syriacus</name>
    <name type="common">Rose of Sharon</name>
    <dbReference type="NCBI Taxonomy" id="106335"/>
    <lineage>
        <taxon>Eukaryota</taxon>
        <taxon>Viridiplantae</taxon>
        <taxon>Streptophyta</taxon>
        <taxon>Embryophyta</taxon>
        <taxon>Tracheophyta</taxon>
        <taxon>Spermatophyta</taxon>
        <taxon>Magnoliopsida</taxon>
        <taxon>eudicotyledons</taxon>
        <taxon>Gunneridae</taxon>
        <taxon>Pentapetalae</taxon>
        <taxon>rosids</taxon>
        <taxon>malvids</taxon>
        <taxon>Malvales</taxon>
        <taxon>Malvaceae</taxon>
        <taxon>Malvoideae</taxon>
        <taxon>Hibiscus</taxon>
    </lineage>
</organism>
<evidence type="ECO:0000256" key="8">
    <source>
        <dbReference type="ARBA" id="ARBA00058554"/>
    </source>
</evidence>
<dbReference type="PANTHER" id="PTHR46739">
    <property type="entry name" value="AQUAPORIN SIP1-1"/>
    <property type="match status" value="1"/>
</dbReference>
<reference evidence="11" key="1">
    <citation type="submission" date="2019-09" db="EMBL/GenBank/DDBJ databases">
        <title>Draft genome information of white flower Hibiscus syriacus.</title>
        <authorList>
            <person name="Kim Y.-M."/>
        </authorList>
    </citation>
    <scope>NUCLEOTIDE SEQUENCE [LARGE SCALE GENOMIC DNA]</scope>
    <source>
        <strain evidence="11">YM2019G1</strain>
    </source>
</reference>
<dbReference type="FunFam" id="1.20.1080.10:FF:000043">
    <property type="entry name" value="Aquaporin SIP1-1"/>
    <property type="match status" value="1"/>
</dbReference>
<keyword evidence="12" id="KW-1185">Reference proteome</keyword>
<dbReference type="Pfam" id="PF00230">
    <property type="entry name" value="MIP"/>
    <property type="match status" value="1"/>
</dbReference>
<evidence type="ECO:0000313" key="12">
    <source>
        <dbReference type="Proteomes" id="UP000436088"/>
    </source>
</evidence>
<dbReference type="GO" id="GO:0016020">
    <property type="term" value="C:membrane"/>
    <property type="evidence" value="ECO:0007669"/>
    <property type="project" value="UniProtKB-SubCell"/>
</dbReference>
<feature type="transmembrane region" description="Helical" evidence="10">
    <location>
        <begin position="162"/>
        <end position="182"/>
    </location>
</feature>
<comment type="function">
    <text evidence="8">Water channel required to facilitate the transport of water across cell membrane.</text>
</comment>
<evidence type="ECO:0000256" key="2">
    <source>
        <dbReference type="ARBA" id="ARBA00022448"/>
    </source>
</evidence>
<keyword evidence="3 9" id="KW-0812">Transmembrane</keyword>
<dbReference type="InterPro" id="IPR000425">
    <property type="entry name" value="MIP"/>
</dbReference>
<dbReference type="InterPro" id="IPR044222">
    <property type="entry name" value="SIP1-1/2-like"/>
</dbReference>
<dbReference type="OrthoDB" id="3222at2759"/>
<evidence type="ECO:0000256" key="5">
    <source>
        <dbReference type="ARBA" id="ARBA00022989"/>
    </source>
</evidence>
<comment type="subcellular location">
    <subcellularLocation>
        <location evidence="1">Membrane</location>
        <topology evidence="1">Multi-pass membrane protein</topology>
    </subcellularLocation>
</comment>
<evidence type="ECO:0000256" key="4">
    <source>
        <dbReference type="ARBA" id="ARBA00022737"/>
    </source>
</evidence>
<dbReference type="PRINTS" id="PR00783">
    <property type="entry name" value="MINTRINSICP"/>
</dbReference>
<feature type="transmembrane region" description="Helical" evidence="10">
    <location>
        <begin position="209"/>
        <end position="230"/>
    </location>
</feature>
<proteinExistence type="inferred from homology"/>
<accession>A0A6A3B4S2</accession>
<feature type="transmembrane region" description="Helical" evidence="10">
    <location>
        <begin position="93"/>
        <end position="115"/>
    </location>
</feature>
<keyword evidence="5 10" id="KW-1133">Transmembrane helix</keyword>
<comment type="caution">
    <text evidence="11">The sequence shown here is derived from an EMBL/GenBank/DDBJ whole genome shotgun (WGS) entry which is preliminary data.</text>
</comment>
<comment type="similarity">
    <text evidence="7">Belongs to the MIP/aquaporin (TC 1.A.8) family. SIP (TC 1.A.8.10) subfamily.</text>
</comment>
<evidence type="ECO:0000256" key="6">
    <source>
        <dbReference type="ARBA" id="ARBA00023136"/>
    </source>
</evidence>
<gene>
    <name evidence="11" type="ORF">F3Y22_tig00110324pilonHSYRG00011</name>
</gene>
<dbReference type="AlphaFoldDB" id="A0A6A3B4S2"/>
<dbReference type="EMBL" id="VEPZ02000931">
    <property type="protein sequence ID" value="KAE8710315.1"/>
    <property type="molecule type" value="Genomic_DNA"/>
</dbReference>
<keyword evidence="2 9" id="KW-0813">Transport</keyword>
<dbReference type="InterPro" id="IPR023271">
    <property type="entry name" value="Aquaporin-like"/>
</dbReference>
<dbReference type="Gene3D" id="1.20.1080.10">
    <property type="entry name" value="Glycerol uptake facilitator protein"/>
    <property type="match status" value="1"/>
</dbReference>
<feature type="transmembrane region" description="Helical" evidence="10">
    <location>
        <begin position="135"/>
        <end position="155"/>
    </location>
</feature>